<accession>A0A060Z827</accession>
<gene>
    <name evidence="2" type="ORF">GSONMT00018514001</name>
</gene>
<evidence type="ECO:0000313" key="3">
    <source>
        <dbReference type="Proteomes" id="UP000193380"/>
    </source>
</evidence>
<reference evidence="2" key="2">
    <citation type="submission" date="2014-03" db="EMBL/GenBank/DDBJ databases">
        <authorList>
            <person name="Genoscope - CEA"/>
        </authorList>
    </citation>
    <scope>NUCLEOTIDE SEQUENCE</scope>
</reference>
<feature type="non-terminal residue" evidence="2">
    <location>
        <position position="185"/>
    </location>
</feature>
<feature type="signal peptide" evidence="1">
    <location>
        <begin position="1"/>
        <end position="20"/>
    </location>
</feature>
<proteinExistence type="predicted"/>
<protein>
    <submittedName>
        <fullName evidence="2">Uncharacterized protein</fullName>
    </submittedName>
</protein>
<keyword evidence="1" id="KW-0732">Signal</keyword>
<dbReference type="EMBL" id="FR930893">
    <property type="protein sequence ID" value="CDQ97450.1"/>
    <property type="molecule type" value="Genomic_DNA"/>
</dbReference>
<sequence length="185" mass="20707">MCYNSVNLILIYTILENVFTLPLSGADMVEKRMYELPRFSLESMVRVVVCSCVSVSTGDSMQYGVYPAERDCYQTMNSTYKAQSMNNLYRKEPCQSPTEPAPVPPSFAPSFASVAARMDRTMDVAGHYLPEETWSAPSVPLTNEFRYNTSEAVPYVPQASAPAPFNGYVTKPRRNVLIVSLYSHV</sequence>
<reference evidence="2" key="1">
    <citation type="journal article" date="2014" name="Nat. Commun.">
        <title>The rainbow trout genome provides novel insights into evolution after whole-genome duplication in vertebrates.</title>
        <authorList>
            <person name="Berthelot C."/>
            <person name="Brunet F."/>
            <person name="Chalopin D."/>
            <person name="Juanchich A."/>
            <person name="Bernard M."/>
            <person name="Noel B."/>
            <person name="Bento P."/>
            <person name="Da Silva C."/>
            <person name="Labadie K."/>
            <person name="Alberti A."/>
            <person name="Aury J.M."/>
            <person name="Louis A."/>
            <person name="Dehais P."/>
            <person name="Bardou P."/>
            <person name="Montfort J."/>
            <person name="Klopp C."/>
            <person name="Cabau C."/>
            <person name="Gaspin C."/>
            <person name="Thorgaard G.H."/>
            <person name="Boussaha M."/>
            <person name="Quillet E."/>
            <person name="Guyomard R."/>
            <person name="Galiana D."/>
            <person name="Bobe J."/>
            <person name="Volff J.N."/>
            <person name="Genet C."/>
            <person name="Wincker P."/>
            <person name="Jaillon O."/>
            <person name="Roest Crollius H."/>
            <person name="Guiguen Y."/>
        </authorList>
    </citation>
    <scope>NUCLEOTIDE SEQUENCE [LARGE SCALE GENOMIC DNA]</scope>
</reference>
<feature type="chain" id="PRO_5001596910" evidence="1">
    <location>
        <begin position="21"/>
        <end position="185"/>
    </location>
</feature>
<dbReference type="PaxDb" id="8022-A0A060Z827"/>
<name>A0A060Z827_ONCMY</name>
<evidence type="ECO:0000313" key="2">
    <source>
        <dbReference type="EMBL" id="CDQ97450.1"/>
    </source>
</evidence>
<dbReference type="Proteomes" id="UP000193380">
    <property type="component" value="Unassembled WGS sequence"/>
</dbReference>
<organism evidence="2 3">
    <name type="scientific">Oncorhynchus mykiss</name>
    <name type="common">Rainbow trout</name>
    <name type="synonym">Salmo gairdneri</name>
    <dbReference type="NCBI Taxonomy" id="8022"/>
    <lineage>
        <taxon>Eukaryota</taxon>
        <taxon>Metazoa</taxon>
        <taxon>Chordata</taxon>
        <taxon>Craniata</taxon>
        <taxon>Vertebrata</taxon>
        <taxon>Euteleostomi</taxon>
        <taxon>Actinopterygii</taxon>
        <taxon>Neopterygii</taxon>
        <taxon>Teleostei</taxon>
        <taxon>Protacanthopterygii</taxon>
        <taxon>Salmoniformes</taxon>
        <taxon>Salmonidae</taxon>
        <taxon>Salmoninae</taxon>
        <taxon>Oncorhynchus</taxon>
    </lineage>
</organism>
<dbReference type="AlphaFoldDB" id="A0A060Z827"/>
<evidence type="ECO:0000256" key="1">
    <source>
        <dbReference type="SAM" id="SignalP"/>
    </source>
</evidence>